<protein>
    <submittedName>
        <fullName evidence="2">Uncharacterized protein</fullName>
    </submittedName>
</protein>
<organism evidence="2 3">
    <name type="scientific">Rubrimonas cliftonensis</name>
    <dbReference type="NCBI Taxonomy" id="89524"/>
    <lineage>
        <taxon>Bacteria</taxon>
        <taxon>Pseudomonadati</taxon>
        <taxon>Pseudomonadota</taxon>
        <taxon>Alphaproteobacteria</taxon>
        <taxon>Rhodobacterales</taxon>
        <taxon>Paracoccaceae</taxon>
        <taxon>Rubrimonas</taxon>
    </lineage>
</organism>
<gene>
    <name evidence="2" type="ORF">SAMN05444370_102190</name>
</gene>
<evidence type="ECO:0000256" key="1">
    <source>
        <dbReference type="SAM" id="MobiDB-lite"/>
    </source>
</evidence>
<evidence type="ECO:0000313" key="2">
    <source>
        <dbReference type="EMBL" id="SDZ92176.1"/>
    </source>
</evidence>
<evidence type="ECO:0000313" key="3">
    <source>
        <dbReference type="Proteomes" id="UP000198703"/>
    </source>
</evidence>
<feature type="region of interest" description="Disordered" evidence="1">
    <location>
        <begin position="1"/>
        <end position="35"/>
    </location>
</feature>
<name>A0A1H3WYF9_9RHOB</name>
<accession>A0A1H3WYF9</accession>
<reference evidence="2 3" key="1">
    <citation type="submission" date="2016-10" db="EMBL/GenBank/DDBJ databases">
        <authorList>
            <person name="de Groot N.N."/>
        </authorList>
    </citation>
    <scope>NUCLEOTIDE SEQUENCE [LARGE SCALE GENOMIC DNA]</scope>
    <source>
        <strain evidence="2 3">DSM 15345</strain>
    </source>
</reference>
<dbReference type="AlphaFoldDB" id="A0A1H3WYF9"/>
<dbReference type="Proteomes" id="UP000198703">
    <property type="component" value="Unassembled WGS sequence"/>
</dbReference>
<dbReference type="EMBL" id="FNQM01000002">
    <property type="protein sequence ID" value="SDZ92176.1"/>
    <property type="molecule type" value="Genomic_DNA"/>
</dbReference>
<proteinExistence type="predicted"/>
<sequence>MPSDGLEGEMTGPNDKMPPFDDSPIVPREGPKPWY</sequence>
<keyword evidence="3" id="KW-1185">Reference proteome</keyword>